<evidence type="ECO:0000313" key="3">
    <source>
        <dbReference type="Proteomes" id="UP001050975"/>
    </source>
</evidence>
<sequence>MPEFQFNQLPEQKNSAAESPENQKVAQQLENLKRSHSQRHQLTNLEIWALVSTMDDFIPGFWSRFMLNRQVAFKEFLEQKKTKGS</sequence>
<dbReference type="RefSeq" id="WP_226575163.1">
    <property type="nucleotide sequence ID" value="NZ_BLAY01000008.1"/>
</dbReference>
<accession>A0AAV3X7L1</accession>
<feature type="region of interest" description="Disordered" evidence="1">
    <location>
        <begin position="1"/>
        <end position="25"/>
    </location>
</feature>
<proteinExistence type="predicted"/>
<protein>
    <submittedName>
        <fullName evidence="2">Uncharacterized protein</fullName>
    </submittedName>
</protein>
<dbReference type="EMBL" id="BLAY01000008">
    <property type="protein sequence ID" value="GET36070.1"/>
    <property type="molecule type" value="Genomic_DNA"/>
</dbReference>
<comment type="caution">
    <text evidence="2">The sequence shown here is derived from an EMBL/GenBank/DDBJ whole genome shotgun (WGS) entry which is preliminary data.</text>
</comment>
<dbReference type="AlphaFoldDB" id="A0AAV3X7L1"/>
<evidence type="ECO:0000313" key="2">
    <source>
        <dbReference type="EMBL" id="GET36070.1"/>
    </source>
</evidence>
<organism evidence="2 3">
    <name type="scientific">Microseira wollei NIES-4236</name>
    <dbReference type="NCBI Taxonomy" id="2530354"/>
    <lineage>
        <taxon>Bacteria</taxon>
        <taxon>Bacillati</taxon>
        <taxon>Cyanobacteriota</taxon>
        <taxon>Cyanophyceae</taxon>
        <taxon>Oscillatoriophycideae</taxon>
        <taxon>Aerosakkonematales</taxon>
        <taxon>Aerosakkonemataceae</taxon>
        <taxon>Microseira</taxon>
    </lineage>
</organism>
<gene>
    <name evidence="2" type="ORF">MiSe_08180</name>
</gene>
<keyword evidence="3" id="KW-1185">Reference proteome</keyword>
<dbReference type="Proteomes" id="UP001050975">
    <property type="component" value="Unassembled WGS sequence"/>
</dbReference>
<reference evidence="2" key="1">
    <citation type="submission" date="2019-10" db="EMBL/GenBank/DDBJ databases">
        <title>Draft genome sequece of Microseira wollei NIES-4236.</title>
        <authorList>
            <person name="Yamaguchi H."/>
            <person name="Suzuki S."/>
            <person name="Kawachi M."/>
        </authorList>
    </citation>
    <scope>NUCLEOTIDE SEQUENCE</scope>
    <source>
        <strain evidence="2">NIES-4236</strain>
    </source>
</reference>
<evidence type="ECO:0000256" key="1">
    <source>
        <dbReference type="SAM" id="MobiDB-lite"/>
    </source>
</evidence>
<name>A0AAV3X7L1_9CYAN</name>